<gene>
    <name evidence="2" type="ORF">G7057_09335</name>
</gene>
<dbReference type="AlphaFoldDB" id="A0A6G7KBG9"/>
<protein>
    <submittedName>
        <fullName evidence="2">Uncharacterized protein</fullName>
    </submittedName>
</protein>
<keyword evidence="3" id="KW-1185">Reference proteome</keyword>
<organism evidence="2 3">
    <name type="scientific">Jeotgalibaca arthritidis</name>
    <dbReference type="NCBI Taxonomy" id="1868794"/>
    <lineage>
        <taxon>Bacteria</taxon>
        <taxon>Bacillati</taxon>
        <taxon>Bacillota</taxon>
        <taxon>Bacilli</taxon>
        <taxon>Lactobacillales</taxon>
        <taxon>Carnobacteriaceae</taxon>
        <taxon>Jeotgalibaca</taxon>
    </lineage>
</organism>
<dbReference type="KEGG" id="jar:G7057_09335"/>
<name>A0A6G7KBG9_9LACT</name>
<keyword evidence="1" id="KW-0812">Transmembrane</keyword>
<sequence>MNLLQEAYLGGLVVGVIATLVSQSSWNLIKDIVTEFRIIKKSLRNASFLGQGKYFFVEIFLL</sequence>
<feature type="transmembrane region" description="Helical" evidence="1">
    <location>
        <begin position="6"/>
        <end position="29"/>
    </location>
</feature>
<evidence type="ECO:0000256" key="1">
    <source>
        <dbReference type="SAM" id="Phobius"/>
    </source>
</evidence>
<evidence type="ECO:0000313" key="2">
    <source>
        <dbReference type="EMBL" id="QII82613.1"/>
    </source>
</evidence>
<dbReference type="Proteomes" id="UP000501451">
    <property type="component" value="Chromosome"/>
</dbReference>
<dbReference type="RefSeq" id="WP_166163171.1">
    <property type="nucleotide sequence ID" value="NZ_CP049740.1"/>
</dbReference>
<dbReference type="EMBL" id="CP049740">
    <property type="protein sequence ID" value="QII82613.1"/>
    <property type="molecule type" value="Genomic_DNA"/>
</dbReference>
<keyword evidence="1" id="KW-1133">Transmembrane helix</keyword>
<keyword evidence="1" id="KW-0472">Membrane</keyword>
<evidence type="ECO:0000313" key="3">
    <source>
        <dbReference type="Proteomes" id="UP000501451"/>
    </source>
</evidence>
<reference evidence="2 3" key="1">
    <citation type="journal article" date="2017" name="Int. J. Syst. Evol. Microbiol.">
        <title>Jeotgalibaca porci sp. nov. and Jeotgalibaca arthritidis sp. nov., isolated from pigs, and emended description of the genus Jeotgalibaca.</title>
        <authorList>
            <person name="Zamora L."/>
            <person name="Perez-Sancho M."/>
            <person name="Dominguez L."/>
            <person name="Fernandez-Garayzabal J.F."/>
            <person name="Vela A.I."/>
        </authorList>
    </citation>
    <scope>NUCLEOTIDE SEQUENCE [LARGE SCALE GENOMIC DNA]</scope>
    <source>
        <strain evidence="2 3">CECT 9157</strain>
    </source>
</reference>
<accession>A0A6G7KBG9</accession>
<proteinExistence type="predicted"/>